<dbReference type="Proteomes" id="UP000308197">
    <property type="component" value="Unassembled WGS sequence"/>
</dbReference>
<dbReference type="AlphaFoldDB" id="A0A5C3NXK1"/>
<proteinExistence type="predicted"/>
<protein>
    <submittedName>
        <fullName evidence="2">Uncharacterized protein</fullName>
    </submittedName>
</protein>
<reference evidence="2 3" key="1">
    <citation type="journal article" date="2019" name="Nat. Ecol. Evol.">
        <title>Megaphylogeny resolves global patterns of mushroom evolution.</title>
        <authorList>
            <person name="Varga T."/>
            <person name="Krizsan K."/>
            <person name="Foldi C."/>
            <person name="Dima B."/>
            <person name="Sanchez-Garcia M."/>
            <person name="Sanchez-Ramirez S."/>
            <person name="Szollosi G.J."/>
            <person name="Szarkandi J.G."/>
            <person name="Papp V."/>
            <person name="Albert L."/>
            <person name="Andreopoulos W."/>
            <person name="Angelini C."/>
            <person name="Antonin V."/>
            <person name="Barry K.W."/>
            <person name="Bougher N.L."/>
            <person name="Buchanan P."/>
            <person name="Buyck B."/>
            <person name="Bense V."/>
            <person name="Catcheside P."/>
            <person name="Chovatia M."/>
            <person name="Cooper J."/>
            <person name="Damon W."/>
            <person name="Desjardin D."/>
            <person name="Finy P."/>
            <person name="Geml J."/>
            <person name="Haridas S."/>
            <person name="Hughes K."/>
            <person name="Justo A."/>
            <person name="Karasinski D."/>
            <person name="Kautmanova I."/>
            <person name="Kiss B."/>
            <person name="Kocsube S."/>
            <person name="Kotiranta H."/>
            <person name="LaButti K.M."/>
            <person name="Lechner B.E."/>
            <person name="Liimatainen K."/>
            <person name="Lipzen A."/>
            <person name="Lukacs Z."/>
            <person name="Mihaltcheva S."/>
            <person name="Morgado L.N."/>
            <person name="Niskanen T."/>
            <person name="Noordeloos M.E."/>
            <person name="Ohm R.A."/>
            <person name="Ortiz-Santana B."/>
            <person name="Ovrebo C."/>
            <person name="Racz N."/>
            <person name="Riley R."/>
            <person name="Savchenko A."/>
            <person name="Shiryaev A."/>
            <person name="Soop K."/>
            <person name="Spirin V."/>
            <person name="Szebenyi C."/>
            <person name="Tomsovsky M."/>
            <person name="Tulloss R.E."/>
            <person name="Uehling J."/>
            <person name="Grigoriev I.V."/>
            <person name="Vagvolgyi C."/>
            <person name="Papp T."/>
            <person name="Martin F.M."/>
            <person name="Miettinen O."/>
            <person name="Hibbett D.S."/>
            <person name="Nagy L.G."/>
        </authorList>
    </citation>
    <scope>NUCLEOTIDE SEQUENCE [LARGE SCALE GENOMIC DNA]</scope>
    <source>
        <strain evidence="2 3">HHB13444</strain>
    </source>
</reference>
<gene>
    <name evidence="2" type="ORF">K466DRAFT_568798</name>
</gene>
<feature type="region of interest" description="Disordered" evidence="1">
    <location>
        <begin position="58"/>
        <end position="78"/>
    </location>
</feature>
<evidence type="ECO:0000313" key="3">
    <source>
        <dbReference type="Proteomes" id="UP000308197"/>
    </source>
</evidence>
<name>A0A5C3NXK1_9APHY</name>
<dbReference type="InParanoid" id="A0A5C3NXK1"/>
<feature type="region of interest" description="Disordered" evidence="1">
    <location>
        <begin position="111"/>
        <end position="135"/>
    </location>
</feature>
<organism evidence="2 3">
    <name type="scientific">Polyporus arcularius HHB13444</name>
    <dbReference type="NCBI Taxonomy" id="1314778"/>
    <lineage>
        <taxon>Eukaryota</taxon>
        <taxon>Fungi</taxon>
        <taxon>Dikarya</taxon>
        <taxon>Basidiomycota</taxon>
        <taxon>Agaricomycotina</taxon>
        <taxon>Agaricomycetes</taxon>
        <taxon>Polyporales</taxon>
        <taxon>Polyporaceae</taxon>
        <taxon>Polyporus</taxon>
    </lineage>
</organism>
<dbReference type="EMBL" id="ML211557">
    <property type="protein sequence ID" value="TFK81812.1"/>
    <property type="molecule type" value="Genomic_DNA"/>
</dbReference>
<evidence type="ECO:0000313" key="2">
    <source>
        <dbReference type="EMBL" id="TFK81812.1"/>
    </source>
</evidence>
<accession>A0A5C3NXK1</accession>
<keyword evidence="3" id="KW-1185">Reference proteome</keyword>
<sequence length="320" mass="35646">MRSSDRAAMTYCNIPPSRLAAQATPVGQPTPPCLAEFTTPVVFYDGLDSTPVQELEWRRRPRISSSPSQTSVLDDPSSPLQLNEVIHTFSETESPNGLWGDDVGGANTWGAPQNSYSPGWGSPPATDWGPPLAPTDTLDDMGVLRSEVTTASAGIASSPYLVRFRGYSIASDGHTYLDEIMVSLLTHLVEWPVNFDSAELWPVVPPPFRLNVSSLPFATRDAYAEFRRIFRFFAQAHPQEDAEWLNDRWQRMTQTVEDETSVPGYLPERALHRVLHVCRDLLPVRVPTTSAPLDLIDNIIPFQPDAWEGPPFDSWSMYSD</sequence>
<evidence type="ECO:0000256" key="1">
    <source>
        <dbReference type="SAM" id="MobiDB-lite"/>
    </source>
</evidence>